<comment type="caution">
    <text evidence="3">The sequence shown here is derived from an EMBL/GenBank/DDBJ whole genome shotgun (WGS) entry which is preliminary data.</text>
</comment>
<name>A0A916XLK7_9HYPH</name>
<dbReference type="AlphaFoldDB" id="A0A916XLK7"/>
<proteinExistence type="predicted"/>
<feature type="compositionally biased region" description="Acidic residues" evidence="1">
    <location>
        <begin position="239"/>
        <end position="248"/>
    </location>
</feature>
<evidence type="ECO:0000256" key="2">
    <source>
        <dbReference type="SAM" id="SignalP"/>
    </source>
</evidence>
<evidence type="ECO:0000256" key="1">
    <source>
        <dbReference type="SAM" id="MobiDB-lite"/>
    </source>
</evidence>
<dbReference type="EMBL" id="BMGG01000008">
    <property type="protein sequence ID" value="GGC81618.1"/>
    <property type="molecule type" value="Genomic_DNA"/>
</dbReference>
<reference evidence="3" key="1">
    <citation type="journal article" date="2014" name="Int. J. Syst. Evol. Microbiol.">
        <title>Complete genome sequence of Corynebacterium casei LMG S-19264T (=DSM 44701T), isolated from a smear-ripened cheese.</title>
        <authorList>
            <consortium name="US DOE Joint Genome Institute (JGI-PGF)"/>
            <person name="Walter F."/>
            <person name="Albersmeier A."/>
            <person name="Kalinowski J."/>
            <person name="Ruckert C."/>
        </authorList>
    </citation>
    <scope>NUCLEOTIDE SEQUENCE</scope>
    <source>
        <strain evidence="3">CGMCC 1.12919</strain>
    </source>
</reference>
<evidence type="ECO:0000313" key="4">
    <source>
        <dbReference type="Proteomes" id="UP000637002"/>
    </source>
</evidence>
<reference evidence="3" key="2">
    <citation type="submission" date="2020-09" db="EMBL/GenBank/DDBJ databases">
        <authorList>
            <person name="Sun Q."/>
            <person name="Zhou Y."/>
        </authorList>
    </citation>
    <scope>NUCLEOTIDE SEQUENCE</scope>
    <source>
        <strain evidence="3">CGMCC 1.12919</strain>
    </source>
</reference>
<feature type="chain" id="PRO_5040863576" description="Porin" evidence="2">
    <location>
        <begin position="22"/>
        <end position="420"/>
    </location>
</feature>
<keyword evidence="4" id="KW-1185">Reference proteome</keyword>
<protein>
    <recommendedName>
        <fullName evidence="5">Porin</fullName>
    </recommendedName>
</protein>
<feature type="region of interest" description="Disordered" evidence="1">
    <location>
        <begin position="236"/>
        <end position="258"/>
    </location>
</feature>
<sequence length="420" mass="45220">MGRYVYWLALACALASPAAVAGDGARYLSCPAPAVDDGSRYTVSDEEEPGFLQLPFGPCLRLGATVSASAGSLFYNDIFDREADRSNGSTVASSGSLDVSTRQRLDAFDLSTNVTFESSGSGLLLSRATINAGPFAVGRRSSFFDYWEPTNFLYTDLVPSKYPVVAAYTVRLAPNVRLSVSAESPRTRFVVVDGYGSQSLPDVVARLRIKTAFATIQASAAWRRVRFAPTWTGMPAAGDFDDDEDGDGDGPSPGASPAVAGRLAATGWALQLAATIPLPVLGSGDELVFEADYARNAPGYLGVSNPDDAVGYTMPSSFTARQAELSRGASASVMLTHHWSTQWRSSAFVTYMTLRFDQPRLPQLRVVRSAVNLVWSPIQDLDVGIETNRIQALVPRGSAFQEDLPSRDQWTFQGSVKRSF</sequence>
<keyword evidence="2" id="KW-0732">Signal</keyword>
<feature type="signal peptide" evidence="2">
    <location>
        <begin position="1"/>
        <end position="21"/>
    </location>
</feature>
<accession>A0A916XLK7</accession>
<organism evidence="3 4">
    <name type="scientific">Chelatococcus reniformis</name>
    <dbReference type="NCBI Taxonomy" id="1494448"/>
    <lineage>
        <taxon>Bacteria</taxon>
        <taxon>Pseudomonadati</taxon>
        <taxon>Pseudomonadota</taxon>
        <taxon>Alphaproteobacteria</taxon>
        <taxon>Hyphomicrobiales</taxon>
        <taxon>Chelatococcaceae</taxon>
        <taxon>Chelatococcus</taxon>
    </lineage>
</organism>
<dbReference type="RefSeq" id="WP_188611362.1">
    <property type="nucleotide sequence ID" value="NZ_BMGG01000008.1"/>
</dbReference>
<gene>
    <name evidence="3" type="ORF">GCM10010994_44490</name>
</gene>
<dbReference type="Proteomes" id="UP000637002">
    <property type="component" value="Unassembled WGS sequence"/>
</dbReference>
<evidence type="ECO:0008006" key="5">
    <source>
        <dbReference type="Google" id="ProtNLM"/>
    </source>
</evidence>
<evidence type="ECO:0000313" key="3">
    <source>
        <dbReference type="EMBL" id="GGC81618.1"/>
    </source>
</evidence>